<dbReference type="EMBL" id="JBHSKF010000002">
    <property type="protein sequence ID" value="MFC5286515.1"/>
    <property type="molecule type" value="Genomic_DNA"/>
</dbReference>
<dbReference type="RefSeq" id="WP_378244517.1">
    <property type="nucleotide sequence ID" value="NZ_JBHSKF010000002.1"/>
</dbReference>
<sequence>MVETATAIADTVLHPAAAEVDATGRVPESHYALLAAEGFYGLFAPPEAGGPGLEFGAALRVIEELASGCLTTTFTWLQHHGIVMALLTTPNAELRERWLAAAVRGELRGGGAFSGVVPTPPRVRAERGRDGWSISGRVPFVSGWGVVDVLHVSAYDDRTGQVVSGIVDARPGPGLSARPLSLVACQGSSTVVLDLHGFDLPEERVTTRVDRDAYLAGLLIGLRVDSALSLGLTGRAVRLLAETEAGSADALRAERDGLRARFDAALGEPRRLPGLRAACSELAQRACAAAVVAGGGAALLTGHPAQRLAREALFTLVVASRPAVRSALLGTLAPAGALAGVGGAR</sequence>
<proteinExistence type="predicted"/>
<protein>
    <submittedName>
        <fullName evidence="2">Acyl-CoA dehydrogenase family protein</fullName>
    </submittedName>
</protein>
<dbReference type="Pfam" id="PF02771">
    <property type="entry name" value="Acyl-CoA_dh_N"/>
    <property type="match status" value="1"/>
</dbReference>
<evidence type="ECO:0000313" key="3">
    <source>
        <dbReference type="Proteomes" id="UP001596157"/>
    </source>
</evidence>
<dbReference type="Proteomes" id="UP001596157">
    <property type="component" value="Unassembled WGS sequence"/>
</dbReference>
<dbReference type="PANTHER" id="PTHR43884:SF12">
    <property type="entry name" value="ISOVALERYL-COA DEHYDROGENASE, MITOCHONDRIAL-RELATED"/>
    <property type="match status" value="1"/>
</dbReference>
<organism evidence="2 3">
    <name type="scientific">Actinokineospora guangxiensis</name>
    <dbReference type="NCBI Taxonomy" id="1490288"/>
    <lineage>
        <taxon>Bacteria</taxon>
        <taxon>Bacillati</taxon>
        <taxon>Actinomycetota</taxon>
        <taxon>Actinomycetes</taxon>
        <taxon>Pseudonocardiales</taxon>
        <taxon>Pseudonocardiaceae</taxon>
        <taxon>Actinokineospora</taxon>
    </lineage>
</organism>
<dbReference type="InterPro" id="IPR009100">
    <property type="entry name" value="AcylCoA_DH/oxidase_NM_dom_sf"/>
</dbReference>
<dbReference type="PANTHER" id="PTHR43884">
    <property type="entry name" value="ACYL-COA DEHYDROGENASE"/>
    <property type="match status" value="1"/>
</dbReference>
<dbReference type="InterPro" id="IPR046373">
    <property type="entry name" value="Acyl-CoA_Oxase/DH_mid-dom_sf"/>
</dbReference>
<dbReference type="InterPro" id="IPR013786">
    <property type="entry name" value="AcylCoA_DH/ox_N"/>
</dbReference>
<dbReference type="Gene3D" id="1.10.540.10">
    <property type="entry name" value="Acyl-CoA dehydrogenase/oxidase, N-terminal domain"/>
    <property type="match status" value="1"/>
</dbReference>
<accession>A0ABW0EK43</accession>
<reference evidence="3" key="1">
    <citation type="journal article" date="2019" name="Int. J. Syst. Evol. Microbiol.">
        <title>The Global Catalogue of Microorganisms (GCM) 10K type strain sequencing project: providing services to taxonomists for standard genome sequencing and annotation.</title>
        <authorList>
            <consortium name="The Broad Institute Genomics Platform"/>
            <consortium name="The Broad Institute Genome Sequencing Center for Infectious Disease"/>
            <person name="Wu L."/>
            <person name="Ma J."/>
        </authorList>
    </citation>
    <scope>NUCLEOTIDE SEQUENCE [LARGE SCALE GENOMIC DNA]</scope>
    <source>
        <strain evidence="3">CCUG 59778</strain>
    </source>
</reference>
<gene>
    <name evidence="2" type="ORF">ACFPM7_05580</name>
</gene>
<evidence type="ECO:0000259" key="1">
    <source>
        <dbReference type="Pfam" id="PF02771"/>
    </source>
</evidence>
<feature type="domain" description="Acyl-CoA dehydrogenase/oxidase N-terminal" evidence="1">
    <location>
        <begin position="2"/>
        <end position="106"/>
    </location>
</feature>
<name>A0ABW0EK43_9PSEU</name>
<dbReference type="Gene3D" id="2.40.110.10">
    <property type="entry name" value="Butyryl-CoA Dehydrogenase, subunit A, domain 2"/>
    <property type="match status" value="1"/>
</dbReference>
<keyword evidence="3" id="KW-1185">Reference proteome</keyword>
<dbReference type="InterPro" id="IPR037069">
    <property type="entry name" value="AcylCoA_DH/ox_N_sf"/>
</dbReference>
<comment type="caution">
    <text evidence="2">The sequence shown here is derived from an EMBL/GenBank/DDBJ whole genome shotgun (WGS) entry which is preliminary data.</text>
</comment>
<evidence type="ECO:0000313" key="2">
    <source>
        <dbReference type="EMBL" id="MFC5286515.1"/>
    </source>
</evidence>
<dbReference type="SUPFAM" id="SSF56645">
    <property type="entry name" value="Acyl-CoA dehydrogenase NM domain-like"/>
    <property type="match status" value="1"/>
</dbReference>